<gene>
    <name evidence="2" type="ORF">I595_3468</name>
</gene>
<keyword evidence="3" id="KW-1185">Reference proteome</keyword>
<evidence type="ECO:0000256" key="1">
    <source>
        <dbReference type="SAM" id="SignalP"/>
    </source>
</evidence>
<name>A0A0P7ARM9_9FLAO</name>
<proteinExistence type="predicted"/>
<dbReference type="STRING" id="1300341.I595_3468"/>
<dbReference type="Proteomes" id="UP000050280">
    <property type="component" value="Unassembled WGS sequence"/>
</dbReference>
<evidence type="ECO:0000313" key="2">
    <source>
        <dbReference type="EMBL" id="KPM30447.1"/>
    </source>
</evidence>
<evidence type="ECO:0000313" key="3">
    <source>
        <dbReference type="Proteomes" id="UP000050280"/>
    </source>
</evidence>
<feature type="chain" id="PRO_5006135006" description="Outer membrane protein beta-barrel domain-containing protein" evidence="1">
    <location>
        <begin position="21"/>
        <end position="171"/>
    </location>
</feature>
<accession>A0A0P7ARM9</accession>
<sequence>MKLFTLSSIFLFLSVITLNAQVDRTNFRAGLTGGIVLGDLSEAYSLNLGLEVQQLWGVSREIDLGFSTGFFNAFGEKETISNAGVTIETEFDNFQYIPIAAALRVYPTSGFKLGGDLGYAVGINEGNEGGLYFRPVVGVDINGVTELNVSYASFGRESTFSTALVGILFLF</sequence>
<feature type="signal peptide" evidence="1">
    <location>
        <begin position="1"/>
        <end position="20"/>
    </location>
</feature>
<keyword evidence="1" id="KW-0732">Signal</keyword>
<dbReference type="RefSeq" id="WP_054560426.1">
    <property type="nucleotide sequence ID" value="NZ_LDJX01000009.1"/>
</dbReference>
<dbReference type="EMBL" id="LDJX01000009">
    <property type="protein sequence ID" value="KPM30447.1"/>
    <property type="molecule type" value="Genomic_DNA"/>
</dbReference>
<comment type="caution">
    <text evidence="2">The sequence shown here is derived from an EMBL/GenBank/DDBJ whole genome shotgun (WGS) entry which is preliminary data.</text>
</comment>
<protein>
    <recommendedName>
        <fullName evidence="4">Outer membrane protein beta-barrel domain-containing protein</fullName>
    </recommendedName>
</protein>
<dbReference type="AlphaFoldDB" id="A0A0P7ARM9"/>
<reference evidence="2 3" key="1">
    <citation type="submission" date="2015-09" db="EMBL/GenBank/DDBJ databases">
        <title>Genome sequence of the marine flavobacterium Croceitalea dokdonensis DOKDO 023 that contains proton- and sodium-pumping rhodopsins.</title>
        <authorList>
            <person name="Kwon S.-K."/>
            <person name="Lee H.K."/>
            <person name="Kwak M.-J."/>
            <person name="Kim J.F."/>
        </authorList>
    </citation>
    <scope>NUCLEOTIDE SEQUENCE [LARGE SCALE GENOMIC DNA]</scope>
    <source>
        <strain evidence="2 3">DOKDO 023</strain>
    </source>
</reference>
<organism evidence="2 3">
    <name type="scientific">Croceitalea dokdonensis DOKDO 023</name>
    <dbReference type="NCBI Taxonomy" id="1300341"/>
    <lineage>
        <taxon>Bacteria</taxon>
        <taxon>Pseudomonadati</taxon>
        <taxon>Bacteroidota</taxon>
        <taxon>Flavobacteriia</taxon>
        <taxon>Flavobacteriales</taxon>
        <taxon>Flavobacteriaceae</taxon>
        <taxon>Croceitalea</taxon>
    </lineage>
</organism>
<dbReference type="OrthoDB" id="1492374at2"/>
<evidence type="ECO:0008006" key="4">
    <source>
        <dbReference type="Google" id="ProtNLM"/>
    </source>
</evidence>